<comment type="caution">
    <text evidence="1">The sequence shown here is derived from an EMBL/GenBank/DDBJ whole genome shotgun (WGS) entry which is preliminary data.</text>
</comment>
<dbReference type="Proteomes" id="UP000016636">
    <property type="component" value="Unassembled WGS sequence"/>
</dbReference>
<name>U2EIN4_9BACT</name>
<protein>
    <submittedName>
        <fullName evidence="1">Uncharacterized protein</fullName>
    </submittedName>
</protein>
<accession>U2EIN4</accession>
<organism evidence="1 2">
    <name type="scientific">Campylobacter concisus UNSW3</name>
    <dbReference type="NCBI Taxonomy" id="1242966"/>
    <lineage>
        <taxon>Bacteria</taxon>
        <taxon>Pseudomonadati</taxon>
        <taxon>Campylobacterota</taxon>
        <taxon>Epsilonproteobacteria</taxon>
        <taxon>Campylobacterales</taxon>
        <taxon>Campylobacteraceae</taxon>
        <taxon>Campylobacter</taxon>
    </lineage>
</organism>
<evidence type="ECO:0000313" key="2">
    <source>
        <dbReference type="Proteomes" id="UP000016636"/>
    </source>
</evidence>
<dbReference type="PATRIC" id="fig|1242966.3.peg.299"/>
<dbReference type="EMBL" id="ANNE01000003">
    <property type="protein sequence ID" value="ERJ23706.1"/>
    <property type="molecule type" value="Genomic_DNA"/>
</dbReference>
<dbReference type="AlphaFoldDB" id="U2EIN4"/>
<sequence>MICLLKDDELIILLLNIVKRDEAYLDKNVKLLLKLKEKAEKSS</sequence>
<evidence type="ECO:0000313" key="1">
    <source>
        <dbReference type="EMBL" id="ERJ23706.1"/>
    </source>
</evidence>
<gene>
    <name evidence="1" type="ORF">UNSW3_1081</name>
</gene>
<proteinExistence type="predicted"/>
<reference evidence="1 2" key="1">
    <citation type="journal article" date="2013" name="BMC Genomics">
        <title>Comparative genomics of Campylobacter concisus isolates reveals genetic diversity and provides insights into disease association.</title>
        <authorList>
            <person name="Deshpande N.P."/>
            <person name="Kaakoush N.O."/>
            <person name="Wilkins M.R."/>
            <person name="Mitchell H.M."/>
        </authorList>
    </citation>
    <scope>NUCLEOTIDE SEQUENCE [LARGE SCALE GENOMIC DNA]</scope>
    <source>
        <strain evidence="1 2">UNSW3</strain>
    </source>
</reference>